<gene>
    <name evidence="2" type="ORF">NSJP_2297</name>
</gene>
<keyword evidence="3" id="KW-1185">Reference proteome</keyword>
<sequence>MTLLSRLDERVFIGPVKSRAHPTMRIEQHKGSATAFGRTCRGRRRRRSKPGSEPL</sequence>
<accession>A0A1W1I6G6</accession>
<feature type="region of interest" description="Disordered" evidence="1">
    <location>
        <begin position="27"/>
        <end position="55"/>
    </location>
</feature>
<protein>
    <submittedName>
        <fullName evidence="2">Uncharacterized protein</fullName>
    </submittedName>
</protein>
<evidence type="ECO:0000256" key="1">
    <source>
        <dbReference type="SAM" id="MobiDB-lite"/>
    </source>
</evidence>
<dbReference type="Proteomes" id="UP000192042">
    <property type="component" value="Chromosome I"/>
</dbReference>
<dbReference type="KEGG" id="nja:NSJP_2297"/>
<dbReference type="AlphaFoldDB" id="A0A1W1I6G6"/>
<dbReference type="EMBL" id="LT828648">
    <property type="protein sequence ID" value="SLM48469.1"/>
    <property type="molecule type" value="Genomic_DNA"/>
</dbReference>
<evidence type="ECO:0000313" key="3">
    <source>
        <dbReference type="Proteomes" id="UP000192042"/>
    </source>
</evidence>
<name>A0A1W1I6G6_9BACT</name>
<reference evidence="2 3" key="1">
    <citation type="submission" date="2017-03" db="EMBL/GenBank/DDBJ databases">
        <authorList>
            <person name="Afonso C.L."/>
            <person name="Miller P.J."/>
            <person name="Scott M.A."/>
            <person name="Spackman E."/>
            <person name="Goraichik I."/>
            <person name="Dimitrov K.M."/>
            <person name="Suarez D.L."/>
            <person name="Swayne D.E."/>
        </authorList>
    </citation>
    <scope>NUCLEOTIDE SEQUENCE [LARGE SCALE GENOMIC DNA]</scope>
    <source>
        <strain evidence="2">Genome sequencing of Nitrospira japonica strain NJ11</strain>
    </source>
</reference>
<organism evidence="2 3">
    <name type="scientific">Nitrospira japonica</name>
    <dbReference type="NCBI Taxonomy" id="1325564"/>
    <lineage>
        <taxon>Bacteria</taxon>
        <taxon>Pseudomonadati</taxon>
        <taxon>Nitrospirota</taxon>
        <taxon>Nitrospiria</taxon>
        <taxon>Nitrospirales</taxon>
        <taxon>Nitrospiraceae</taxon>
        <taxon>Nitrospira</taxon>
    </lineage>
</organism>
<feature type="compositionally biased region" description="Basic residues" evidence="1">
    <location>
        <begin position="40"/>
        <end position="49"/>
    </location>
</feature>
<evidence type="ECO:0000313" key="2">
    <source>
        <dbReference type="EMBL" id="SLM48469.1"/>
    </source>
</evidence>
<proteinExistence type="predicted"/>